<proteinExistence type="predicted"/>
<reference evidence="1" key="1">
    <citation type="submission" date="2018-10" db="EMBL/GenBank/DDBJ databases">
        <title>Hidden diversity of soil giant viruses.</title>
        <authorList>
            <person name="Schulz F."/>
            <person name="Alteio L."/>
            <person name="Goudeau D."/>
            <person name="Ryan E.M."/>
            <person name="Malmstrom R.R."/>
            <person name="Blanchard J."/>
            <person name="Woyke T."/>
        </authorList>
    </citation>
    <scope>NUCLEOTIDE SEQUENCE</scope>
    <source>
        <strain evidence="1">TEV1</strain>
    </source>
</reference>
<evidence type="ECO:0000313" key="1">
    <source>
        <dbReference type="EMBL" id="AYV75406.1"/>
    </source>
</evidence>
<sequence>MISSKKLKSYKNCVELIKISGGFQVCLNYLTIDDLKLEIYLGDCLKAYETENKTKYVNSYKTICEVPYLFTFTSEGYARELYASVVNIVDEKLQKID</sequence>
<protein>
    <submittedName>
        <fullName evidence="1">Uncharacterized protein</fullName>
    </submittedName>
</protein>
<accession>A0A3G4ZKN4</accession>
<dbReference type="EMBL" id="MK071979">
    <property type="protein sequence ID" value="AYV75406.1"/>
    <property type="molecule type" value="Genomic_DNA"/>
</dbReference>
<gene>
    <name evidence="1" type="ORF">Terrestrivirus1_280</name>
</gene>
<organism evidence="1">
    <name type="scientific">Terrestrivirus sp</name>
    <dbReference type="NCBI Taxonomy" id="2487775"/>
    <lineage>
        <taxon>Viruses</taxon>
        <taxon>Varidnaviria</taxon>
        <taxon>Bamfordvirae</taxon>
        <taxon>Nucleocytoviricota</taxon>
        <taxon>Megaviricetes</taxon>
        <taxon>Imitervirales</taxon>
        <taxon>Mimiviridae</taxon>
        <taxon>Klosneuvirinae</taxon>
    </lineage>
</organism>
<name>A0A3G4ZKN4_9VIRU</name>